<keyword evidence="2" id="KW-1185">Reference proteome</keyword>
<evidence type="ECO:0000313" key="1">
    <source>
        <dbReference type="EMBL" id="TCL03785.1"/>
    </source>
</evidence>
<sequence>MIPDHYERQAMLEIQHWKNPRAGGSLRAFKVINKPLDSLGNAILQAPGIGGILQGVIIALTGVCNDLAQLSVRPQAIFEEFRRDGWSGVASLGDIGALSLAGIDKTVGSLSAKYKGLALAEGMGAGLTGIAGLALDIPSLITLNLRAVGEYATYYGFDINKQEEKLFALQIMGLVSSPSDAAKNIAMAQLAAIARDTAKKRTWRQLEKHALVKIIQEIAKTLGIRLTKAKLAQTVPIVGAVVGGGYNVYFTTQVCDAAYYLYRERFLSMRFGPQVTAVAVRPA</sequence>
<name>A0A4R1N8V3_9GAMM</name>
<evidence type="ECO:0000313" key="2">
    <source>
        <dbReference type="Proteomes" id="UP000294555"/>
    </source>
</evidence>
<organism evidence="1 2">
    <name type="scientific">Sodalis ligni</name>
    <dbReference type="NCBI Taxonomy" id="2697027"/>
    <lineage>
        <taxon>Bacteria</taxon>
        <taxon>Pseudomonadati</taxon>
        <taxon>Pseudomonadota</taxon>
        <taxon>Gammaproteobacteria</taxon>
        <taxon>Enterobacterales</taxon>
        <taxon>Bruguierivoracaceae</taxon>
        <taxon>Sodalis</taxon>
    </lineage>
</organism>
<dbReference type="EMBL" id="SJOI01000001">
    <property type="protein sequence ID" value="TCL03785.1"/>
    <property type="molecule type" value="Genomic_DNA"/>
</dbReference>
<accession>A0A4R1N8V3</accession>
<reference evidence="1 2" key="1">
    <citation type="submission" date="2019-02" db="EMBL/GenBank/DDBJ databases">
        <title>Investigation of anaerobic lignin degradation for improved lignocellulosic biofuels.</title>
        <authorList>
            <person name="Deangelis K."/>
        </authorList>
    </citation>
    <scope>NUCLEOTIDE SEQUENCE [LARGE SCALE GENOMIC DNA]</scope>
    <source>
        <strain evidence="1 2">159R</strain>
    </source>
</reference>
<comment type="caution">
    <text evidence="1">The sequence shown here is derived from an EMBL/GenBank/DDBJ whole genome shotgun (WGS) entry which is preliminary data.</text>
</comment>
<dbReference type="PANTHER" id="PTHR41260">
    <property type="entry name" value="PROTEIN ECSC"/>
    <property type="match status" value="1"/>
</dbReference>
<dbReference type="OrthoDB" id="2737310at2"/>
<protein>
    <submittedName>
        <fullName evidence="1">EcsC family protein</fullName>
    </submittedName>
</protein>
<dbReference type="Pfam" id="PF12787">
    <property type="entry name" value="EcsC"/>
    <property type="match status" value="1"/>
</dbReference>
<dbReference type="AlphaFoldDB" id="A0A4R1N8V3"/>
<gene>
    <name evidence="1" type="ORF">EZJ58_1871</name>
</gene>
<dbReference type="InterPro" id="IPR024787">
    <property type="entry name" value="EcsC"/>
</dbReference>
<proteinExistence type="predicted"/>
<dbReference type="PANTHER" id="PTHR41260:SF1">
    <property type="entry name" value="PROTEIN ECSC"/>
    <property type="match status" value="1"/>
</dbReference>
<dbReference type="Proteomes" id="UP000294555">
    <property type="component" value="Unassembled WGS sequence"/>
</dbReference>